<feature type="region of interest" description="Disordered" evidence="1">
    <location>
        <begin position="1"/>
        <end position="21"/>
    </location>
</feature>
<protein>
    <submittedName>
        <fullName evidence="3">DUF1127 domain-containing protein</fullName>
    </submittedName>
</protein>
<evidence type="ECO:0000259" key="2">
    <source>
        <dbReference type="Pfam" id="PF06568"/>
    </source>
</evidence>
<dbReference type="EMBL" id="SMSJ01000016">
    <property type="protein sequence ID" value="TDH61873.1"/>
    <property type="molecule type" value="Genomic_DNA"/>
</dbReference>
<comment type="caution">
    <text evidence="3">The sequence shown here is derived from an EMBL/GenBank/DDBJ whole genome shotgun (WGS) entry which is preliminary data.</text>
</comment>
<keyword evidence="4" id="KW-1185">Reference proteome</keyword>
<reference evidence="3 4" key="1">
    <citation type="journal article" date="2016" name="J. Microbiol.">
        <title>Dankookia rubra gen. nov., sp. nov., an alphaproteobacterium isolated from sediment of a shallow stream.</title>
        <authorList>
            <person name="Kim W.H."/>
            <person name="Kim D.H."/>
            <person name="Kang K."/>
            <person name="Ahn T.Y."/>
        </authorList>
    </citation>
    <scope>NUCLEOTIDE SEQUENCE [LARGE SCALE GENOMIC DNA]</scope>
    <source>
        <strain evidence="3 4">JCM30602</strain>
    </source>
</reference>
<dbReference type="Proteomes" id="UP000295096">
    <property type="component" value="Unassembled WGS sequence"/>
</dbReference>
<name>A0A4R5QG17_9PROT</name>
<dbReference type="OrthoDB" id="7376415at2"/>
<dbReference type="RefSeq" id="WP_133289243.1">
    <property type="nucleotide sequence ID" value="NZ_SMSJ01000016.1"/>
</dbReference>
<dbReference type="Pfam" id="PF06568">
    <property type="entry name" value="YjiS-like"/>
    <property type="match status" value="1"/>
</dbReference>
<accession>A0A4R5QG17</accession>
<gene>
    <name evidence="3" type="ORF">E2C06_14070</name>
</gene>
<evidence type="ECO:0000313" key="3">
    <source>
        <dbReference type="EMBL" id="TDH61873.1"/>
    </source>
</evidence>
<sequence>MAIRSTLSFGSLARTAAAPKAPRPGLWVMLRAIWTRRQLAEMDDRMLRDIGISRVDALQEADRLPWDLTPRP</sequence>
<organism evidence="3 4">
    <name type="scientific">Dankookia rubra</name>
    <dbReference type="NCBI Taxonomy" id="1442381"/>
    <lineage>
        <taxon>Bacteria</taxon>
        <taxon>Pseudomonadati</taxon>
        <taxon>Pseudomonadota</taxon>
        <taxon>Alphaproteobacteria</taxon>
        <taxon>Acetobacterales</taxon>
        <taxon>Roseomonadaceae</taxon>
        <taxon>Dankookia</taxon>
    </lineage>
</organism>
<evidence type="ECO:0000313" key="4">
    <source>
        <dbReference type="Proteomes" id="UP000295096"/>
    </source>
</evidence>
<proteinExistence type="predicted"/>
<evidence type="ECO:0000256" key="1">
    <source>
        <dbReference type="SAM" id="MobiDB-lite"/>
    </source>
</evidence>
<dbReference type="AlphaFoldDB" id="A0A4R5QG17"/>
<dbReference type="InterPro" id="IPR009506">
    <property type="entry name" value="YjiS-like"/>
</dbReference>
<feature type="domain" description="YjiS-like" evidence="2">
    <location>
        <begin position="27"/>
        <end position="57"/>
    </location>
</feature>